<dbReference type="HOGENOM" id="CLU_1188802_0_0_9"/>
<dbReference type="Pfam" id="PF00027">
    <property type="entry name" value="cNMP_binding"/>
    <property type="match status" value="1"/>
</dbReference>
<dbReference type="SUPFAM" id="SSF51206">
    <property type="entry name" value="cAMP-binding domain-like"/>
    <property type="match status" value="1"/>
</dbReference>
<protein>
    <submittedName>
        <fullName evidence="3">Putative cyclic nucleotide-binding protein</fullName>
    </submittedName>
</protein>
<dbReference type="EMBL" id="ADXJ01000832">
    <property type="protein sequence ID" value="EFR99398.1"/>
    <property type="molecule type" value="Genomic_DNA"/>
</dbReference>
<reference evidence="3" key="1">
    <citation type="journal article" date="2010" name="Microbiol. Resour. Announc.">
        <title>Comparative genomics of the bacterial genus Listeria: Genome evolution is characterized by limited gene acquisition and limited gene loss.</title>
        <authorList>
            <person name="den Bakker H.C."/>
            <person name="Cummings C.A."/>
            <person name="Ferreira V."/>
            <person name="Vatta P."/>
            <person name="Orsi R.H."/>
            <person name="Degoricija L."/>
            <person name="Barker M."/>
            <person name="Petrauskene O."/>
            <person name="Furtado M.R."/>
            <person name="Wiedmann M."/>
        </authorList>
    </citation>
    <scope>NUCLEOTIDE SEQUENCE [LARGE SCALE GENOMIC DNA]</scope>
    <source>
        <strain evidence="3">FSL N1-067</strain>
    </source>
</reference>
<gene>
    <name evidence="3" type="ORF">NT03LS_2486</name>
</gene>
<proteinExistence type="predicted"/>
<sequence length="239" mass="27719">MRWKNMQSPFEDLYSKKVLEEEFGYKRFLQTLNNNKIPYKKIRIPKNTVLLTENTINSRVYFIEKGIVSLEKEQHVVSFLGANQIAGLNDYFMEEANVYTVNVIEPITAYEFDKEDVICSIIGMQEGWLYLYLNNRNHENVLIEKCNIMRGNGESRLKNSLEQLGEFFGSENEGMLRIPKCFTRKIIANYANLSVRSVTHLCGKLIESGFLAENSKSFVLLKNSKDSWEELQPEAVSPY</sequence>
<dbReference type="InterPro" id="IPR000595">
    <property type="entry name" value="cNMP-bd_dom"/>
</dbReference>
<feature type="domain" description="Cyclic nucleotide-binding" evidence="2">
    <location>
        <begin position="43"/>
        <end position="117"/>
    </location>
</feature>
<evidence type="ECO:0000256" key="1">
    <source>
        <dbReference type="ARBA" id="ARBA00023159"/>
    </source>
</evidence>
<evidence type="ECO:0000313" key="3">
    <source>
        <dbReference type="EMBL" id="EFR99398.1"/>
    </source>
</evidence>
<dbReference type="SUPFAM" id="SSF46785">
    <property type="entry name" value="Winged helix' DNA-binding domain"/>
    <property type="match status" value="1"/>
</dbReference>
<dbReference type="InterPro" id="IPR018490">
    <property type="entry name" value="cNMP-bd_dom_sf"/>
</dbReference>
<dbReference type="Gene3D" id="2.60.120.10">
    <property type="entry name" value="Jelly Rolls"/>
    <property type="match status" value="1"/>
</dbReference>
<dbReference type="Proteomes" id="UP000004302">
    <property type="component" value="Chromosome"/>
</dbReference>
<dbReference type="PATRIC" id="fig|702453.3.peg.2081"/>
<accession>E3ZSJ8</accession>
<dbReference type="CDD" id="cd00038">
    <property type="entry name" value="CAP_ED"/>
    <property type="match status" value="1"/>
</dbReference>
<keyword evidence="1" id="KW-0010">Activator</keyword>
<dbReference type="Gene3D" id="1.10.10.10">
    <property type="entry name" value="Winged helix-like DNA-binding domain superfamily/Winged helix DNA-binding domain"/>
    <property type="match status" value="1"/>
</dbReference>
<organism evidence="3">
    <name type="scientific">Listeria seeligeri FSL N1-067</name>
    <dbReference type="NCBI Taxonomy" id="702453"/>
    <lineage>
        <taxon>Bacteria</taxon>
        <taxon>Bacillati</taxon>
        <taxon>Bacillota</taxon>
        <taxon>Bacilli</taxon>
        <taxon>Bacillales</taxon>
        <taxon>Listeriaceae</taxon>
        <taxon>Listeria</taxon>
    </lineage>
</organism>
<dbReference type="AlphaFoldDB" id="E3ZSJ8"/>
<evidence type="ECO:0000259" key="2">
    <source>
        <dbReference type="Pfam" id="PF00027"/>
    </source>
</evidence>
<dbReference type="InterPro" id="IPR014710">
    <property type="entry name" value="RmlC-like_jellyroll"/>
</dbReference>
<comment type="caution">
    <text evidence="3">The sequence shown here is derived from an EMBL/GenBank/DDBJ whole genome shotgun (WGS) entry which is preliminary data.</text>
</comment>
<dbReference type="InterPro" id="IPR036390">
    <property type="entry name" value="WH_DNA-bd_sf"/>
</dbReference>
<name>E3ZSJ8_LISSE</name>
<dbReference type="InterPro" id="IPR036388">
    <property type="entry name" value="WH-like_DNA-bd_sf"/>
</dbReference>